<proteinExistence type="predicted"/>
<gene>
    <name evidence="3" type="ORF">IPOD504_LOCUS12288</name>
</gene>
<dbReference type="Proteomes" id="UP000837857">
    <property type="component" value="Chromosome 3"/>
</dbReference>
<dbReference type="EMBL" id="OW152815">
    <property type="protein sequence ID" value="CAH2062912.1"/>
    <property type="molecule type" value="Genomic_DNA"/>
</dbReference>
<dbReference type="InterPro" id="IPR015007">
    <property type="entry name" value="NUP2/50/61"/>
</dbReference>
<accession>A0ABN8IPP0</accession>
<evidence type="ECO:0000256" key="1">
    <source>
        <dbReference type="SAM" id="MobiDB-lite"/>
    </source>
</evidence>
<feature type="domain" description="Nuclear pore complex NUP2/50/61" evidence="2">
    <location>
        <begin position="4"/>
        <end position="70"/>
    </location>
</feature>
<organism evidence="3 4">
    <name type="scientific">Iphiclides podalirius</name>
    <name type="common">scarce swallowtail</name>
    <dbReference type="NCBI Taxonomy" id="110791"/>
    <lineage>
        <taxon>Eukaryota</taxon>
        <taxon>Metazoa</taxon>
        <taxon>Ecdysozoa</taxon>
        <taxon>Arthropoda</taxon>
        <taxon>Hexapoda</taxon>
        <taxon>Insecta</taxon>
        <taxon>Pterygota</taxon>
        <taxon>Neoptera</taxon>
        <taxon>Endopterygota</taxon>
        <taxon>Lepidoptera</taxon>
        <taxon>Glossata</taxon>
        <taxon>Ditrysia</taxon>
        <taxon>Papilionoidea</taxon>
        <taxon>Papilionidae</taxon>
        <taxon>Papilioninae</taxon>
        <taxon>Iphiclides</taxon>
    </lineage>
</organism>
<name>A0ABN8IPP0_9NEOP</name>
<sequence length="129" mass="14525">MSIKRRATTDLNHDNWDQEEKDEKEMGSYKIASEEVLEKRVIRTAKRRFQNVGDEAKKPVFSGFGGFNKTQPSSFDFLANLTNGTKTNATATTTTASISSNPFAPSKHQLLQFSQQALILSLQKYPTHQ</sequence>
<dbReference type="Pfam" id="PF08911">
    <property type="entry name" value="NUP50"/>
    <property type="match status" value="1"/>
</dbReference>
<feature type="non-terminal residue" evidence="3">
    <location>
        <position position="129"/>
    </location>
</feature>
<feature type="compositionally biased region" description="Basic and acidic residues" evidence="1">
    <location>
        <begin position="7"/>
        <end position="27"/>
    </location>
</feature>
<feature type="region of interest" description="Disordered" evidence="1">
    <location>
        <begin position="1"/>
        <end position="27"/>
    </location>
</feature>
<evidence type="ECO:0000313" key="3">
    <source>
        <dbReference type="EMBL" id="CAH2062912.1"/>
    </source>
</evidence>
<evidence type="ECO:0000313" key="4">
    <source>
        <dbReference type="Proteomes" id="UP000837857"/>
    </source>
</evidence>
<evidence type="ECO:0000259" key="2">
    <source>
        <dbReference type="Pfam" id="PF08911"/>
    </source>
</evidence>
<reference evidence="3" key="1">
    <citation type="submission" date="2022-03" db="EMBL/GenBank/DDBJ databases">
        <authorList>
            <person name="Martin H S."/>
        </authorList>
    </citation>
    <scope>NUCLEOTIDE SEQUENCE</scope>
</reference>
<protein>
    <recommendedName>
        <fullName evidence="2">Nuclear pore complex NUP2/50/61 domain-containing protein</fullName>
    </recommendedName>
</protein>
<keyword evidence="4" id="KW-1185">Reference proteome</keyword>